<accession>A0A9X2RWK9</accession>
<comment type="caution">
    <text evidence="1">The sequence shown here is derived from an EMBL/GenBank/DDBJ whole genome shotgun (WGS) entry which is preliminary data.</text>
</comment>
<dbReference type="RefSeq" id="WP_257633922.1">
    <property type="nucleotide sequence ID" value="NZ_JANIIC010000043.1"/>
</dbReference>
<reference evidence="1" key="1">
    <citation type="submission" date="2022-06" db="EMBL/GenBank/DDBJ databases">
        <title>WGS of actinobacteria.</title>
        <authorList>
            <person name="Thawai C."/>
        </authorList>
    </citation>
    <scope>NUCLEOTIDE SEQUENCE</scope>
    <source>
        <strain evidence="1">DSM 42010</strain>
    </source>
</reference>
<gene>
    <name evidence="1" type="ORF">NQU54_30995</name>
</gene>
<organism evidence="1 2">
    <name type="scientific">Streptomyces malaysiensis subsp. samsunensis</name>
    <dbReference type="NCBI Taxonomy" id="459658"/>
    <lineage>
        <taxon>Bacteria</taxon>
        <taxon>Bacillati</taxon>
        <taxon>Actinomycetota</taxon>
        <taxon>Actinomycetes</taxon>
        <taxon>Kitasatosporales</taxon>
        <taxon>Streptomycetaceae</taxon>
        <taxon>Streptomyces</taxon>
        <taxon>Streptomyces violaceusniger group</taxon>
    </lineage>
</organism>
<evidence type="ECO:0000313" key="2">
    <source>
        <dbReference type="Proteomes" id="UP001142400"/>
    </source>
</evidence>
<dbReference type="EMBL" id="JANIIC010000043">
    <property type="protein sequence ID" value="MCQ8833367.1"/>
    <property type="molecule type" value="Genomic_DNA"/>
</dbReference>
<sequence>MTVHSPRLRNSSGAELNLRSQILFQDPTRTRTQDLVALSHYGVNFLGDRAVRFVDPDRDMWWLFPVFQVSRGEYRWPAEHVNLDEATDLLLGAAVASAYDDVLHGTGPLASDHLPRALFEDRGEVDALNKVLKDSTGLDMGWGRA</sequence>
<name>A0A9X2RWK9_STRMQ</name>
<evidence type="ECO:0000313" key="1">
    <source>
        <dbReference type="EMBL" id="MCQ8833367.1"/>
    </source>
</evidence>
<keyword evidence="2" id="KW-1185">Reference proteome</keyword>
<proteinExistence type="predicted"/>
<dbReference type="Proteomes" id="UP001142400">
    <property type="component" value="Unassembled WGS sequence"/>
</dbReference>
<dbReference type="AlphaFoldDB" id="A0A9X2RWK9"/>
<protein>
    <submittedName>
        <fullName evidence="1">Uncharacterized protein</fullName>
    </submittedName>
</protein>